<evidence type="ECO:0000313" key="2">
    <source>
        <dbReference type="EnsemblPlants" id="MELO3C031440.2.1"/>
    </source>
</evidence>
<keyword evidence="1" id="KW-0472">Membrane</keyword>
<keyword evidence="1" id="KW-0812">Transmembrane</keyword>
<feature type="transmembrane region" description="Helical" evidence="1">
    <location>
        <begin position="79"/>
        <end position="102"/>
    </location>
</feature>
<proteinExistence type="predicted"/>
<keyword evidence="1" id="KW-1133">Transmembrane helix</keyword>
<organism evidence="2">
    <name type="scientific">Cucumis melo</name>
    <name type="common">Muskmelon</name>
    <dbReference type="NCBI Taxonomy" id="3656"/>
    <lineage>
        <taxon>Eukaryota</taxon>
        <taxon>Viridiplantae</taxon>
        <taxon>Streptophyta</taxon>
        <taxon>Embryophyta</taxon>
        <taxon>Tracheophyta</taxon>
        <taxon>Spermatophyta</taxon>
        <taxon>Magnoliopsida</taxon>
        <taxon>eudicotyledons</taxon>
        <taxon>Gunneridae</taxon>
        <taxon>Pentapetalae</taxon>
        <taxon>rosids</taxon>
        <taxon>fabids</taxon>
        <taxon>Cucurbitales</taxon>
        <taxon>Cucurbitaceae</taxon>
        <taxon>Benincaseae</taxon>
        <taxon>Cucumis</taxon>
    </lineage>
</organism>
<reference evidence="2" key="1">
    <citation type="submission" date="2023-03" db="UniProtKB">
        <authorList>
            <consortium name="EnsemblPlants"/>
        </authorList>
    </citation>
    <scope>IDENTIFICATION</scope>
</reference>
<dbReference type="EnsemblPlants" id="MELO3C031440.2.1">
    <property type="protein sequence ID" value="MELO3C031440.2.1"/>
    <property type="gene ID" value="MELO3C031440.2"/>
</dbReference>
<protein>
    <submittedName>
        <fullName evidence="2">Uncharacterized protein</fullName>
    </submittedName>
</protein>
<sequence>MKEYKKETGPKQDDIEKCRYYVMQFMHDIILSSNRTIVEMKGSASTYSHDDLDAIRMEWAEFVNQYLFYSQSQRNHVDMYLGSLFIVVLLMLMRSITVTCLLHQGKAQKRLLTHTNVQGWAIGVGMPCRVLTLQEACHAHLMRLARPFSHA</sequence>
<evidence type="ECO:0000256" key="1">
    <source>
        <dbReference type="SAM" id="Phobius"/>
    </source>
</evidence>
<accession>A0A9I9EBC2</accession>
<name>A0A9I9EBC2_CUCME</name>
<dbReference type="Gramene" id="MELO3C031440.2.1">
    <property type="protein sequence ID" value="MELO3C031440.2.1"/>
    <property type="gene ID" value="MELO3C031440.2"/>
</dbReference>
<dbReference type="AlphaFoldDB" id="A0A9I9EBC2"/>